<dbReference type="Proteomes" id="UP000887013">
    <property type="component" value="Unassembled WGS sequence"/>
</dbReference>
<accession>A0A8X6PHC7</accession>
<dbReference type="EMBL" id="BMAW01020471">
    <property type="protein sequence ID" value="GFT68282.1"/>
    <property type="molecule type" value="Genomic_DNA"/>
</dbReference>
<evidence type="ECO:0000313" key="2">
    <source>
        <dbReference type="Proteomes" id="UP000887013"/>
    </source>
</evidence>
<protein>
    <submittedName>
        <fullName evidence="1">Vigilin</fullName>
    </submittedName>
</protein>
<dbReference type="AlphaFoldDB" id="A0A8X6PHC7"/>
<organism evidence="1 2">
    <name type="scientific">Nephila pilipes</name>
    <name type="common">Giant wood spider</name>
    <name type="synonym">Nephila maculata</name>
    <dbReference type="NCBI Taxonomy" id="299642"/>
    <lineage>
        <taxon>Eukaryota</taxon>
        <taxon>Metazoa</taxon>
        <taxon>Ecdysozoa</taxon>
        <taxon>Arthropoda</taxon>
        <taxon>Chelicerata</taxon>
        <taxon>Arachnida</taxon>
        <taxon>Araneae</taxon>
        <taxon>Araneomorphae</taxon>
        <taxon>Entelegynae</taxon>
        <taxon>Araneoidea</taxon>
        <taxon>Nephilidae</taxon>
        <taxon>Nephila</taxon>
    </lineage>
</organism>
<dbReference type="OrthoDB" id="10027144at2759"/>
<keyword evidence="2" id="KW-1185">Reference proteome</keyword>
<gene>
    <name evidence="1" type="primary">Hdlbp_1</name>
    <name evidence="1" type="ORF">NPIL_189661</name>
</gene>
<comment type="caution">
    <text evidence="1">The sequence shown here is derived from an EMBL/GenBank/DDBJ whole genome shotgun (WGS) entry which is preliminary data.</text>
</comment>
<reference evidence="1" key="1">
    <citation type="submission" date="2020-08" db="EMBL/GenBank/DDBJ databases">
        <title>Multicomponent nature underlies the extraordinary mechanical properties of spider dragline silk.</title>
        <authorList>
            <person name="Kono N."/>
            <person name="Nakamura H."/>
            <person name="Mori M."/>
            <person name="Yoshida Y."/>
            <person name="Ohtoshi R."/>
            <person name="Malay A.D."/>
            <person name="Moran D.A.P."/>
            <person name="Tomita M."/>
            <person name="Numata K."/>
            <person name="Arakawa K."/>
        </authorList>
    </citation>
    <scope>NUCLEOTIDE SEQUENCE</scope>
</reference>
<sequence>MNQLRKNLTALFAQLKDTAETTTEIGPKHKHYFVIRVAEVLKQIYIDYRSVIVDFSKIGSNSIKKALKGANGFLKPAKQRLHEIVKDLEAMVTVECIHYSSRASSYSFRY</sequence>
<evidence type="ECO:0000313" key="1">
    <source>
        <dbReference type="EMBL" id="GFT68282.1"/>
    </source>
</evidence>
<proteinExistence type="predicted"/>
<name>A0A8X6PHC7_NEPPI</name>